<keyword evidence="2" id="KW-0472">Membrane</keyword>
<keyword evidence="2" id="KW-0812">Transmembrane</keyword>
<feature type="region of interest" description="Disordered" evidence="1">
    <location>
        <begin position="1"/>
        <end position="32"/>
    </location>
</feature>
<evidence type="ECO:0000313" key="4">
    <source>
        <dbReference type="Proteomes" id="UP000775213"/>
    </source>
</evidence>
<evidence type="ECO:0000256" key="1">
    <source>
        <dbReference type="SAM" id="MobiDB-lite"/>
    </source>
</evidence>
<accession>A0AAV7FNL8</accession>
<protein>
    <submittedName>
        <fullName evidence="3">Uncharacterized protein</fullName>
    </submittedName>
</protein>
<comment type="caution">
    <text evidence="3">The sequence shown here is derived from an EMBL/GenBank/DDBJ whole genome shotgun (WGS) entry which is preliminary data.</text>
</comment>
<sequence length="394" mass="44440">MWCREDGLGSTRVGHGENGDQAGGGSRPITGPWSALAVVSSEQEVGVGTNQGWEKEEEVGVGRASVAREPCLLLSFIYNLDGERPGDDIVARSSHKFSECNPSSLRALIEEKEPIPLDTMVDPQDVEILRERISNTIIRLVCDCAGAEGLKILHVVVLFEINLQEEDNVYIELDDVKFLHDRRMNLLLKNVTMAEKETEACRICLYDYAEELYRALSFNYNINRERVEHDIIIGSRNNIAECNSLSLRALIREKKSIPLDAMIDLQEEITRERISNIASLLAYNCVGVERLKLLQVNVIVEINLEEEDLVFMELDDVEFFRKRRMNLLQKYVNKNMAMAGKEDGFCSICLHEMGVGKSWLSRLAFTSFIILALVGGLKNLAFARCVSSRLTHLN</sequence>
<proteinExistence type="predicted"/>
<reference evidence="3 4" key="1">
    <citation type="journal article" date="2021" name="Hortic Res">
        <title>Chromosome-scale assembly of the Dendrobium chrysotoxum genome enhances the understanding of orchid evolution.</title>
        <authorList>
            <person name="Zhang Y."/>
            <person name="Zhang G.Q."/>
            <person name="Zhang D."/>
            <person name="Liu X.D."/>
            <person name="Xu X.Y."/>
            <person name="Sun W.H."/>
            <person name="Yu X."/>
            <person name="Zhu X."/>
            <person name="Wang Z.W."/>
            <person name="Zhao X."/>
            <person name="Zhong W.Y."/>
            <person name="Chen H."/>
            <person name="Yin W.L."/>
            <person name="Huang T."/>
            <person name="Niu S.C."/>
            <person name="Liu Z.J."/>
        </authorList>
    </citation>
    <scope>NUCLEOTIDE SEQUENCE [LARGE SCALE GENOMIC DNA]</scope>
    <source>
        <strain evidence="3">Lindl</strain>
    </source>
</reference>
<dbReference type="AlphaFoldDB" id="A0AAV7FNL8"/>
<keyword evidence="4" id="KW-1185">Reference proteome</keyword>
<dbReference type="Proteomes" id="UP000775213">
    <property type="component" value="Unassembled WGS sequence"/>
</dbReference>
<keyword evidence="2" id="KW-1133">Transmembrane helix</keyword>
<evidence type="ECO:0000313" key="3">
    <source>
        <dbReference type="EMBL" id="KAH0451215.1"/>
    </source>
</evidence>
<evidence type="ECO:0000256" key="2">
    <source>
        <dbReference type="SAM" id="Phobius"/>
    </source>
</evidence>
<organism evidence="3 4">
    <name type="scientific">Dendrobium chrysotoxum</name>
    <name type="common">Orchid</name>
    <dbReference type="NCBI Taxonomy" id="161865"/>
    <lineage>
        <taxon>Eukaryota</taxon>
        <taxon>Viridiplantae</taxon>
        <taxon>Streptophyta</taxon>
        <taxon>Embryophyta</taxon>
        <taxon>Tracheophyta</taxon>
        <taxon>Spermatophyta</taxon>
        <taxon>Magnoliopsida</taxon>
        <taxon>Liliopsida</taxon>
        <taxon>Asparagales</taxon>
        <taxon>Orchidaceae</taxon>
        <taxon>Epidendroideae</taxon>
        <taxon>Malaxideae</taxon>
        <taxon>Dendrobiinae</taxon>
        <taxon>Dendrobium</taxon>
    </lineage>
</organism>
<feature type="transmembrane region" description="Helical" evidence="2">
    <location>
        <begin position="359"/>
        <end position="381"/>
    </location>
</feature>
<dbReference type="EMBL" id="JAGFBR010000017">
    <property type="protein sequence ID" value="KAH0451215.1"/>
    <property type="molecule type" value="Genomic_DNA"/>
</dbReference>
<name>A0AAV7FNL8_DENCH</name>
<gene>
    <name evidence="3" type="ORF">IEQ34_018514</name>
</gene>